<dbReference type="PANTHER" id="PTHR30231">
    <property type="entry name" value="DNA POLYMERASE III SUBUNIT EPSILON"/>
    <property type="match status" value="1"/>
</dbReference>
<dbReference type="EMBL" id="SBAP01000012">
    <property type="protein sequence ID" value="RXZ69827.1"/>
    <property type="molecule type" value="Genomic_DNA"/>
</dbReference>
<evidence type="ECO:0000256" key="1">
    <source>
        <dbReference type="ARBA" id="ARBA00022722"/>
    </source>
</evidence>
<keyword evidence="8" id="KW-1185">Reference proteome</keyword>
<evidence type="ECO:0000259" key="4">
    <source>
        <dbReference type="SMART" id="SM00479"/>
    </source>
</evidence>
<dbReference type="InterPro" id="IPR036397">
    <property type="entry name" value="RNaseH_sf"/>
</dbReference>
<dbReference type="InterPro" id="IPR013520">
    <property type="entry name" value="Ribonucl_H"/>
</dbReference>
<evidence type="ECO:0000313" key="6">
    <source>
        <dbReference type="EMBL" id="RXZ69827.1"/>
    </source>
</evidence>
<dbReference type="Pfam" id="PF00929">
    <property type="entry name" value="RNase_T"/>
    <property type="match status" value="1"/>
</dbReference>
<dbReference type="GO" id="GO:0003676">
    <property type="term" value="F:nucleic acid binding"/>
    <property type="evidence" value="ECO:0007669"/>
    <property type="project" value="InterPro"/>
</dbReference>
<dbReference type="GO" id="GO:0008408">
    <property type="term" value="F:3'-5' exonuclease activity"/>
    <property type="evidence" value="ECO:0007669"/>
    <property type="project" value="TreeGrafter"/>
</dbReference>
<feature type="domain" description="Exonuclease" evidence="4">
    <location>
        <begin position="2"/>
        <end position="190"/>
    </location>
</feature>
<dbReference type="Proteomes" id="UP000289216">
    <property type="component" value="Unassembled WGS sequence"/>
</dbReference>
<dbReference type="Gene3D" id="3.30.420.10">
    <property type="entry name" value="Ribonuclease H-like superfamily/Ribonuclease H"/>
    <property type="match status" value="1"/>
</dbReference>
<reference evidence="6 7" key="1">
    <citation type="submission" date="2019-01" db="EMBL/GenBank/DDBJ databases">
        <title>Fusobacterium necrophorum Isolated From the Uterus of Dairy Cows.</title>
        <authorList>
            <person name="Francis A.M."/>
        </authorList>
    </citation>
    <scope>NUCLEOTIDE SEQUENCE [LARGE SCALE GENOMIC DNA]</scope>
    <source>
        <strain evidence="6 7">KG35</strain>
    </source>
</reference>
<sequence length="190" mass="22372">MKILFIDTETGGVNPQTSALIQLSGIVRIDKEDVEEFNFFIKPFPDSEVSEKALEVQGRMKEDFKKSEYLSEKEVYQKFKTILDKYIDKYDKTDKFLVAGYNIRFDIEMLQSFFKRQKDNYLFSYLSSTQIDPLPCIGLLQLCNKLPILQNNKLETWCEHFGIEFQAHDSLEDIRATKKLIFEIVNVLRR</sequence>
<dbReference type="Proteomes" id="UP001173223">
    <property type="component" value="Unassembled WGS sequence"/>
</dbReference>
<dbReference type="PANTHER" id="PTHR30231:SF4">
    <property type="entry name" value="PROTEIN NEN2"/>
    <property type="match status" value="1"/>
</dbReference>
<reference evidence="5" key="2">
    <citation type="journal article" date="2022" name="Gene">
        <title>A genome-led study on the pathogenesis of Fusobacterium necrophorum infections.</title>
        <authorList>
            <person name="Thapa G."/>
            <person name="Jayal A."/>
            <person name="Sikazwe E."/>
            <person name="Perry T."/>
            <person name="Mohammed Al Balushi A."/>
            <person name="Livingstone P."/>
        </authorList>
    </citation>
    <scope>NUCLEOTIDE SEQUENCE</scope>
    <source>
        <strain evidence="5">BRON_8</strain>
    </source>
</reference>
<dbReference type="CDD" id="cd06127">
    <property type="entry name" value="DEDDh"/>
    <property type="match status" value="1"/>
</dbReference>
<dbReference type="InterPro" id="IPR012337">
    <property type="entry name" value="RNaseH-like_sf"/>
</dbReference>
<gene>
    <name evidence="6" type="ORF">EPT53_05930</name>
    <name evidence="5" type="ORF">MWG07_11710</name>
</gene>
<keyword evidence="1" id="KW-0540">Nuclease</keyword>
<comment type="caution">
    <text evidence="6">The sequence shown here is derived from an EMBL/GenBank/DDBJ whole genome shotgun (WGS) entry which is preliminary data.</text>
</comment>
<dbReference type="RefSeq" id="WP_062624522.1">
    <property type="nucleotide sequence ID" value="NZ_CP197399.1"/>
</dbReference>
<reference evidence="5" key="3">
    <citation type="submission" date="2022-04" db="EMBL/GenBank/DDBJ databases">
        <authorList>
            <person name="Livingstone P.G."/>
        </authorList>
    </citation>
    <scope>NUCLEOTIDE SEQUENCE</scope>
    <source>
        <strain evidence="5">BRON_8</strain>
    </source>
</reference>
<evidence type="ECO:0000313" key="8">
    <source>
        <dbReference type="Proteomes" id="UP001173223"/>
    </source>
</evidence>
<dbReference type="EMBL" id="JAMGTK010000029">
    <property type="protein sequence ID" value="MDK4512915.1"/>
    <property type="molecule type" value="Genomic_DNA"/>
</dbReference>
<proteinExistence type="predicted"/>
<dbReference type="SMART" id="SM00479">
    <property type="entry name" value="EXOIII"/>
    <property type="match status" value="1"/>
</dbReference>
<keyword evidence="3 6" id="KW-0269">Exonuclease</keyword>
<evidence type="ECO:0000256" key="2">
    <source>
        <dbReference type="ARBA" id="ARBA00022801"/>
    </source>
</evidence>
<organism evidence="6 7">
    <name type="scientific">Fusobacterium necrophorum</name>
    <dbReference type="NCBI Taxonomy" id="859"/>
    <lineage>
        <taxon>Bacteria</taxon>
        <taxon>Fusobacteriati</taxon>
        <taxon>Fusobacteriota</taxon>
        <taxon>Fusobacteriia</taxon>
        <taxon>Fusobacteriales</taxon>
        <taxon>Fusobacteriaceae</taxon>
        <taxon>Fusobacterium</taxon>
    </lineage>
</organism>
<protein>
    <submittedName>
        <fullName evidence="6">3'-5' exonuclease</fullName>
    </submittedName>
</protein>
<evidence type="ECO:0000313" key="7">
    <source>
        <dbReference type="Proteomes" id="UP000289216"/>
    </source>
</evidence>
<keyword evidence="2" id="KW-0378">Hydrolase</keyword>
<dbReference type="AlphaFoldDB" id="A0A4Q2KXX1"/>
<evidence type="ECO:0000256" key="3">
    <source>
        <dbReference type="ARBA" id="ARBA00022839"/>
    </source>
</evidence>
<name>A0A4Q2KXX1_9FUSO</name>
<dbReference type="SUPFAM" id="SSF53098">
    <property type="entry name" value="Ribonuclease H-like"/>
    <property type="match status" value="1"/>
</dbReference>
<accession>A0A4Q2KXX1</accession>
<evidence type="ECO:0000313" key="5">
    <source>
        <dbReference type="EMBL" id="MDK4512915.1"/>
    </source>
</evidence>